<evidence type="ECO:0000256" key="1">
    <source>
        <dbReference type="SAM" id="MobiDB-lite"/>
    </source>
</evidence>
<comment type="caution">
    <text evidence="3">The sequence shown here is derived from an EMBL/GenBank/DDBJ whole genome shotgun (WGS) entry which is preliminary data.</text>
</comment>
<evidence type="ECO:0000313" key="4">
    <source>
        <dbReference type="Proteomes" id="UP001224775"/>
    </source>
</evidence>
<evidence type="ECO:0000313" key="3">
    <source>
        <dbReference type="EMBL" id="KAK1737268.1"/>
    </source>
</evidence>
<name>A0AAD8Y168_9STRA</name>
<gene>
    <name evidence="3" type="ORF">QTG54_012135</name>
</gene>
<proteinExistence type="predicted"/>
<keyword evidence="4" id="KW-1185">Reference proteome</keyword>
<sequence>MIRTTRLYEAAFAFALLTSQVECFSTPLPGIDRTHTSSIVSNNSYHHANNKHSITTATTLYSTASEDSSSAPPSSSSSTPEMTEMDAAQKRETPTLTPEDKLFITTIYTGTAGNVEAMENSIAANLENMPPRLVVALQMAVEKGEWKDVDDTTETDDAKEFEKQMVAMGEALQNVLDVRLRGGRELLAELLNSGEIRKLDSLIGKSAKDGKLDMSFFSVLSMNMRDAKMSAGGDGEDVSLTPTLAQGEGQEEVSGEEGQPTTGANRLQILQHIYTRCQEELEKTVSPGMGLLNKVLRTEISSIRANQLDHYLGPQKTTITSPDGKTIDLGGTGKPLVSHIEFVEALSNSVTQIRTLEAAGGTDRLSAVNLVENIRQVAMEARMVLVESFGEGSDVVNEFQRDLQPVFRPGSKIET</sequence>
<protein>
    <submittedName>
        <fullName evidence="3">Uncharacterized protein</fullName>
    </submittedName>
</protein>
<feature type="compositionally biased region" description="Low complexity" evidence="1">
    <location>
        <begin position="62"/>
        <end position="86"/>
    </location>
</feature>
<feature type="region of interest" description="Disordered" evidence="1">
    <location>
        <begin position="62"/>
        <end position="96"/>
    </location>
</feature>
<feature type="compositionally biased region" description="Basic and acidic residues" evidence="1">
    <location>
        <begin position="87"/>
        <end position="96"/>
    </location>
</feature>
<dbReference type="EMBL" id="JATAAI010000026">
    <property type="protein sequence ID" value="KAK1737268.1"/>
    <property type="molecule type" value="Genomic_DNA"/>
</dbReference>
<dbReference type="AlphaFoldDB" id="A0AAD8Y168"/>
<feature type="signal peptide" evidence="2">
    <location>
        <begin position="1"/>
        <end position="23"/>
    </location>
</feature>
<accession>A0AAD8Y168</accession>
<feature type="chain" id="PRO_5042057525" evidence="2">
    <location>
        <begin position="24"/>
        <end position="415"/>
    </location>
</feature>
<dbReference type="Proteomes" id="UP001224775">
    <property type="component" value="Unassembled WGS sequence"/>
</dbReference>
<reference evidence="3" key="1">
    <citation type="submission" date="2023-06" db="EMBL/GenBank/DDBJ databases">
        <title>Survivors Of The Sea: Transcriptome response of Skeletonema marinoi to long-term dormancy.</title>
        <authorList>
            <person name="Pinder M.I.M."/>
            <person name="Kourtchenko O."/>
            <person name="Robertson E.K."/>
            <person name="Larsson T."/>
            <person name="Maumus F."/>
            <person name="Osuna-Cruz C.M."/>
            <person name="Vancaester E."/>
            <person name="Stenow R."/>
            <person name="Vandepoele K."/>
            <person name="Ploug H."/>
            <person name="Bruchert V."/>
            <person name="Godhe A."/>
            <person name="Topel M."/>
        </authorList>
    </citation>
    <scope>NUCLEOTIDE SEQUENCE</scope>
    <source>
        <strain evidence="3">R05AC</strain>
    </source>
</reference>
<organism evidence="3 4">
    <name type="scientific">Skeletonema marinoi</name>
    <dbReference type="NCBI Taxonomy" id="267567"/>
    <lineage>
        <taxon>Eukaryota</taxon>
        <taxon>Sar</taxon>
        <taxon>Stramenopiles</taxon>
        <taxon>Ochrophyta</taxon>
        <taxon>Bacillariophyta</taxon>
        <taxon>Coscinodiscophyceae</taxon>
        <taxon>Thalassiosirophycidae</taxon>
        <taxon>Thalassiosirales</taxon>
        <taxon>Skeletonemataceae</taxon>
        <taxon>Skeletonema</taxon>
        <taxon>Skeletonema marinoi-dohrnii complex</taxon>
    </lineage>
</organism>
<evidence type="ECO:0000256" key="2">
    <source>
        <dbReference type="SAM" id="SignalP"/>
    </source>
</evidence>
<keyword evidence="2" id="KW-0732">Signal</keyword>